<name>A0A6A5Z024_9PLEO</name>
<evidence type="ECO:0000256" key="10">
    <source>
        <dbReference type="ARBA" id="ARBA00023242"/>
    </source>
</evidence>
<dbReference type="OrthoDB" id="9975959at2759"/>
<dbReference type="InterPro" id="IPR051547">
    <property type="entry name" value="TDP2-like"/>
</dbReference>
<dbReference type="InterPro" id="IPR036691">
    <property type="entry name" value="Endo/exonu/phosph_ase_sf"/>
</dbReference>
<accession>A0A6A5Z024</accession>
<dbReference type="GO" id="GO:0046872">
    <property type="term" value="F:metal ion binding"/>
    <property type="evidence" value="ECO:0007669"/>
    <property type="project" value="UniProtKB-KW"/>
</dbReference>
<reference evidence="12" key="1">
    <citation type="journal article" date="2020" name="Stud. Mycol.">
        <title>101 Dothideomycetes genomes: a test case for predicting lifestyles and emergence of pathogens.</title>
        <authorList>
            <person name="Haridas S."/>
            <person name="Albert R."/>
            <person name="Binder M."/>
            <person name="Bloem J."/>
            <person name="Labutti K."/>
            <person name="Salamov A."/>
            <person name="Andreopoulos B."/>
            <person name="Baker S."/>
            <person name="Barry K."/>
            <person name="Bills G."/>
            <person name="Bluhm B."/>
            <person name="Cannon C."/>
            <person name="Castanera R."/>
            <person name="Culley D."/>
            <person name="Daum C."/>
            <person name="Ezra D."/>
            <person name="Gonzalez J."/>
            <person name="Henrissat B."/>
            <person name="Kuo A."/>
            <person name="Liang C."/>
            <person name="Lipzen A."/>
            <person name="Lutzoni F."/>
            <person name="Magnuson J."/>
            <person name="Mondo S."/>
            <person name="Nolan M."/>
            <person name="Ohm R."/>
            <person name="Pangilinan J."/>
            <person name="Park H.-J."/>
            <person name="Ramirez L."/>
            <person name="Alfaro M."/>
            <person name="Sun H."/>
            <person name="Tritt A."/>
            <person name="Yoshinaga Y."/>
            <person name="Zwiers L.-H."/>
            <person name="Turgeon B."/>
            <person name="Goodwin S."/>
            <person name="Spatafora J."/>
            <person name="Crous P."/>
            <person name="Grigoriev I."/>
        </authorList>
    </citation>
    <scope>NUCLEOTIDE SEQUENCE</scope>
    <source>
        <strain evidence="12">CBS 627.86</strain>
    </source>
</reference>
<keyword evidence="6" id="KW-0227">DNA damage</keyword>
<dbReference type="PANTHER" id="PTHR15822:SF4">
    <property type="entry name" value="TYROSYL-DNA PHOSPHODIESTERASE 2"/>
    <property type="match status" value="1"/>
</dbReference>
<feature type="domain" description="Endonuclease/exonuclease/phosphatase" evidence="11">
    <location>
        <begin position="64"/>
        <end position="318"/>
    </location>
</feature>
<evidence type="ECO:0000313" key="13">
    <source>
        <dbReference type="Proteomes" id="UP000799770"/>
    </source>
</evidence>
<evidence type="ECO:0000256" key="4">
    <source>
        <dbReference type="ARBA" id="ARBA00022722"/>
    </source>
</evidence>
<dbReference type="Gene3D" id="3.60.10.10">
    <property type="entry name" value="Endonuclease/exonuclease/phosphatase"/>
    <property type="match status" value="1"/>
</dbReference>
<evidence type="ECO:0000256" key="6">
    <source>
        <dbReference type="ARBA" id="ARBA00022763"/>
    </source>
</evidence>
<evidence type="ECO:0000259" key="11">
    <source>
        <dbReference type="Pfam" id="PF03372"/>
    </source>
</evidence>
<evidence type="ECO:0000256" key="8">
    <source>
        <dbReference type="ARBA" id="ARBA00022842"/>
    </source>
</evidence>
<evidence type="ECO:0000256" key="1">
    <source>
        <dbReference type="ARBA" id="ARBA00001936"/>
    </source>
</evidence>
<dbReference type="GO" id="GO:0004527">
    <property type="term" value="F:exonuclease activity"/>
    <property type="evidence" value="ECO:0007669"/>
    <property type="project" value="UniProtKB-KW"/>
</dbReference>
<gene>
    <name evidence="12" type="ORF">BDV96DRAFT_497623</name>
</gene>
<evidence type="ECO:0000256" key="7">
    <source>
        <dbReference type="ARBA" id="ARBA00022801"/>
    </source>
</evidence>
<keyword evidence="12" id="KW-0269">Exonuclease</keyword>
<dbReference type="PANTHER" id="PTHR15822">
    <property type="entry name" value="TRAF AND TNF RECEPTOR-ASSOCIATED PROTEIN"/>
    <property type="match status" value="1"/>
</dbReference>
<keyword evidence="9" id="KW-0234">DNA repair</keyword>
<comment type="cofactor">
    <cofactor evidence="2">
        <name>Mg(2+)</name>
        <dbReference type="ChEBI" id="CHEBI:18420"/>
    </cofactor>
</comment>
<keyword evidence="13" id="KW-1185">Reference proteome</keyword>
<evidence type="ECO:0000256" key="9">
    <source>
        <dbReference type="ARBA" id="ARBA00023204"/>
    </source>
</evidence>
<dbReference type="CDD" id="cd09080">
    <property type="entry name" value="TDP2"/>
    <property type="match status" value="1"/>
</dbReference>
<sequence>MLSRLRTCALSWWHETTLPPVTSADEAPVFQEWHQHHQDHWTPFLNEDQGSSVQHRWGGALHIVTWNVDAGAPSPAARLSALLCAVEDIHPPVDIMFLQEVSKPALKTLLAHPWIRQRWLSSEADDSKFRRQSFATVTLIARSCLSKNSMSLGRIWRVPLPSRFERDALCCDLLVNKTSSRSKNLCIRLINVHLDSLPINPSRRPLQVSIVASYLHAAGHGLIAGDFNPVLPEDAELVSQNNLVDAWSQVHPTTPGYTWGVNGKQMFPPSRLDKIPVHELEVQNMRVLPACEENDGQNKYLAGRRADNLHFDGQFSDHLGLSCVFYWKGK</sequence>
<comment type="subcellular location">
    <subcellularLocation>
        <location evidence="3">Nucleus</location>
        <location evidence="3">PML body</location>
    </subcellularLocation>
</comment>
<dbReference type="Pfam" id="PF03372">
    <property type="entry name" value="Exo_endo_phos"/>
    <property type="match status" value="1"/>
</dbReference>
<dbReference type="GO" id="GO:0004519">
    <property type="term" value="F:endonuclease activity"/>
    <property type="evidence" value="ECO:0007669"/>
    <property type="project" value="UniProtKB-KW"/>
</dbReference>
<evidence type="ECO:0000256" key="3">
    <source>
        <dbReference type="ARBA" id="ARBA00004322"/>
    </source>
</evidence>
<comment type="cofactor">
    <cofactor evidence="1">
        <name>Mn(2+)</name>
        <dbReference type="ChEBI" id="CHEBI:29035"/>
    </cofactor>
</comment>
<evidence type="ECO:0000313" key="12">
    <source>
        <dbReference type="EMBL" id="KAF2112762.1"/>
    </source>
</evidence>
<dbReference type="GO" id="GO:0005737">
    <property type="term" value="C:cytoplasm"/>
    <property type="evidence" value="ECO:0007669"/>
    <property type="project" value="TreeGrafter"/>
</dbReference>
<dbReference type="GO" id="GO:0003697">
    <property type="term" value="F:single-stranded DNA binding"/>
    <property type="evidence" value="ECO:0007669"/>
    <property type="project" value="TreeGrafter"/>
</dbReference>
<dbReference type="InterPro" id="IPR005135">
    <property type="entry name" value="Endo/exonuclease/phosphatase"/>
</dbReference>
<keyword evidence="8" id="KW-0460">Magnesium</keyword>
<dbReference type="SUPFAM" id="SSF56219">
    <property type="entry name" value="DNase I-like"/>
    <property type="match status" value="1"/>
</dbReference>
<keyword evidence="5" id="KW-0479">Metal-binding</keyword>
<keyword evidence="4" id="KW-0540">Nuclease</keyword>
<dbReference type="GO" id="GO:0070260">
    <property type="term" value="F:5'-tyrosyl-DNA phosphodiesterase activity"/>
    <property type="evidence" value="ECO:0007669"/>
    <property type="project" value="TreeGrafter"/>
</dbReference>
<proteinExistence type="predicted"/>
<evidence type="ECO:0000256" key="2">
    <source>
        <dbReference type="ARBA" id="ARBA00001946"/>
    </source>
</evidence>
<dbReference type="AlphaFoldDB" id="A0A6A5Z024"/>
<protein>
    <submittedName>
        <fullName evidence="12">Endonuclease/exonuclease/phosphatase</fullName>
    </submittedName>
</protein>
<organism evidence="12 13">
    <name type="scientific">Lophiotrema nucula</name>
    <dbReference type="NCBI Taxonomy" id="690887"/>
    <lineage>
        <taxon>Eukaryota</taxon>
        <taxon>Fungi</taxon>
        <taxon>Dikarya</taxon>
        <taxon>Ascomycota</taxon>
        <taxon>Pezizomycotina</taxon>
        <taxon>Dothideomycetes</taxon>
        <taxon>Pleosporomycetidae</taxon>
        <taxon>Pleosporales</taxon>
        <taxon>Lophiotremataceae</taxon>
        <taxon>Lophiotrema</taxon>
    </lineage>
</organism>
<dbReference type="EMBL" id="ML977330">
    <property type="protein sequence ID" value="KAF2112762.1"/>
    <property type="molecule type" value="Genomic_DNA"/>
</dbReference>
<keyword evidence="10" id="KW-0539">Nucleus</keyword>
<evidence type="ECO:0000256" key="5">
    <source>
        <dbReference type="ARBA" id="ARBA00022723"/>
    </source>
</evidence>
<keyword evidence="7" id="KW-0378">Hydrolase</keyword>
<keyword evidence="12" id="KW-0255">Endonuclease</keyword>
<dbReference type="Proteomes" id="UP000799770">
    <property type="component" value="Unassembled WGS sequence"/>
</dbReference>
<dbReference type="GO" id="GO:0006302">
    <property type="term" value="P:double-strand break repair"/>
    <property type="evidence" value="ECO:0007669"/>
    <property type="project" value="TreeGrafter"/>
</dbReference>